<proteinExistence type="inferred from homology"/>
<feature type="active site" description="Proton acceptor" evidence="6">
    <location>
        <position position="138"/>
    </location>
</feature>
<dbReference type="NCBIfam" id="NF010675">
    <property type="entry name" value="PRK14072.1"/>
    <property type="match status" value="1"/>
</dbReference>
<evidence type="ECO:0000256" key="5">
    <source>
        <dbReference type="ARBA" id="ARBA00022842"/>
    </source>
</evidence>
<keyword evidence="6" id="KW-0324">Glycolysis</keyword>
<dbReference type="PANTHER" id="PTHR45770">
    <property type="entry name" value="ATP-DEPENDENT 6-PHOSPHOFRUCTOKINASE 1"/>
    <property type="match status" value="1"/>
</dbReference>
<organism evidence="8 9">
    <name type="scientific">Merdimmobilis hominis</name>
    <dbReference type="NCBI Taxonomy" id="2897707"/>
    <lineage>
        <taxon>Bacteria</taxon>
        <taxon>Bacillati</taxon>
        <taxon>Bacillota</taxon>
        <taxon>Clostridia</taxon>
        <taxon>Eubacteriales</taxon>
        <taxon>Oscillospiraceae</taxon>
        <taxon>Merdimmobilis</taxon>
    </lineage>
</organism>
<comment type="similarity">
    <text evidence="6">Belongs to the phosphofructokinase type A (PFKA) family. PPi-dependent PFK group II subfamily. Clade 'B2' sub-subfamily.</text>
</comment>
<dbReference type="PIRSF" id="PIRSF036483">
    <property type="entry name" value="PFK_XF0274"/>
    <property type="match status" value="1"/>
</dbReference>
<evidence type="ECO:0000313" key="8">
    <source>
        <dbReference type="EMBL" id="MBM6919906.1"/>
    </source>
</evidence>
<sequence>MKQHILIGLSGGPSAAINASMAGVIKAAVESSHYDKVYGALHGVEGVLAGEIIDLSPFSTDEQLSLLVQTPAMALGSCRKKLTPDDFPKVEEVLCRYEIGVFFYIGGNDSMDTVLKLSRYLKEKGSPIQVVGVPKTIDNDLPVTDHTPGFGSSAKYLYHTMHEIIRDSEIYPVKNVVIVEIMGRNSGWLTLAGGLPMFLGGVYPQIVSIPETPFDECAFLDTIREELKTRHTVICAVSEGIRTKDGSYVGMETKSGAVDTFGHVYLSGVGKYLEMLVSREIGCKVRSIELNVLQRCASHLASKTDLDEAVSIGKAAVKAAEDGKTGIMMVYRRTSDAPYTIEMDAVDVAQVANLEKKVPEKWFNLYDESVKQQICTYLLPLIKGNVTPICDETGIPRYVNIRSIHEERE</sequence>
<dbReference type="RefSeq" id="WP_204444204.1">
    <property type="nucleotide sequence ID" value="NZ_JACJKY010000002.1"/>
</dbReference>
<dbReference type="InterPro" id="IPR022953">
    <property type="entry name" value="ATP_PFK"/>
</dbReference>
<dbReference type="HAMAP" id="MF_01978">
    <property type="entry name" value="Phosphofructokinase_II_B2"/>
    <property type="match status" value="1"/>
</dbReference>
<feature type="binding site" evidence="6">
    <location>
        <begin position="182"/>
        <end position="184"/>
    </location>
    <ligand>
        <name>substrate</name>
    </ligand>
</feature>
<keyword evidence="5 6" id="KW-0460">Magnesium</keyword>
<dbReference type="InterPro" id="IPR011404">
    <property type="entry name" value="PPi-PFK"/>
</dbReference>
<dbReference type="GO" id="GO:0006002">
    <property type="term" value="P:fructose 6-phosphate metabolic process"/>
    <property type="evidence" value="ECO:0007669"/>
    <property type="project" value="InterPro"/>
</dbReference>
<comment type="subcellular location">
    <subcellularLocation>
        <location evidence="6">Cytoplasm</location>
    </subcellularLocation>
</comment>
<reference evidence="8" key="1">
    <citation type="submission" date="2020-08" db="EMBL/GenBank/DDBJ databases">
        <authorList>
            <person name="Cejkova D."/>
            <person name="Kubasova T."/>
            <person name="Jahodarova E."/>
            <person name="Rychlik I."/>
        </authorList>
    </citation>
    <scope>NUCLEOTIDE SEQUENCE</scope>
    <source>
        <strain evidence="8">An559</strain>
    </source>
</reference>
<dbReference type="GO" id="GO:0046872">
    <property type="term" value="F:metal ion binding"/>
    <property type="evidence" value="ECO:0007669"/>
    <property type="project" value="UniProtKB-KW"/>
</dbReference>
<comment type="subunit">
    <text evidence="6">Homodimer.</text>
</comment>
<keyword evidence="6" id="KW-0963">Cytoplasm</keyword>
<dbReference type="Gene3D" id="3.40.50.460">
    <property type="entry name" value="Phosphofructokinase domain"/>
    <property type="match status" value="1"/>
</dbReference>
<dbReference type="Pfam" id="PF00365">
    <property type="entry name" value="PFK"/>
    <property type="match status" value="1"/>
</dbReference>
<name>A0A938X476_9FIRM</name>
<evidence type="ECO:0000259" key="7">
    <source>
        <dbReference type="Pfam" id="PF00365"/>
    </source>
</evidence>
<feature type="site" description="Important for catalytic activity and substrate specificity; stabilizes the transition state when the phosphoryl donor is PPi; prevents ATP from binding by mimicking the alpha-phosphate group of ATP" evidence="6">
    <location>
        <position position="109"/>
    </location>
</feature>
<evidence type="ECO:0000256" key="6">
    <source>
        <dbReference type="HAMAP-Rule" id="MF_01978"/>
    </source>
</evidence>
<comment type="pathway">
    <text evidence="6">Carbohydrate degradation; glycolysis; D-glyceraldehyde 3-phosphate and glycerone phosphate from D-glucose: step 3/4.</text>
</comment>
<dbReference type="GO" id="GO:0047334">
    <property type="term" value="F:diphosphate-fructose-6-phosphate 1-phosphotransferase activity"/>
    <property type="evidence" value="ECO:0007669"/>
    <property type="project" value="UniProtKB-EC"/>
</dbReference>
<keyword evidence="3 6" id="KW-0479">Metal-binding</keyword>
<dbReference type="EMBL" id="JACJKY010000002">
    <property type="protein sequence ID" value="MBM6919906.1"/>
    <property type="molecule type" value="Genomic_DNA"/>
</dbReference>
<evidence type="ECO:0000256" key="4">
    <source>
        <dbReference type="ARBA" id="ARBA00022777"/>
    </source>
</evidence>
<dbReference type="InterPro" id="IPR050929">
    <property type="entry name" value="PFKA"/>
</dbReference>
<feature type="binding site" evidence="6">
    <location>
        <begin position="136"/>
        <end position="138"/>
    </location>
    <ligand>
        <name>substrate</name>
    </ligand>
</feature>
<dbReference type="InterPro" id="IPR000023">
    <property type="entry name" value="Phosphofructokinase_dom"/>
</dbReference>
<gene>
    <name evidence="6" type="primary">pfp</name>
    <name evidence="8" type="ORF">H6A12_01835</name>
</gene>
<accession>A0A938X476</accession>
<dbReference type="Gene3D" id="3.40.50.450">
    <property type="match status" value="1"/>
</dbReference>
<comment type="caution">
    <text evidence="6">Lacks conserved residue(s) required for the propagation of feature annotation.</text>
</comment>
<dbReference type="GO" id="GO:0003872">
    <property type="term" value="F:6-phosphofructokinase activity"/>
    <property type="evidence" value="ECO:0007669"/>
    <property type="project" value="UniProtKB-UniRule"/>
</dbReference>
<keyword evidence="9" id="KW-1185">Reference proteome</keyword>
<evidence type="ECO:0000256" key="2">
    <source>
        <dbReference type="ARBA" id="ARBA00022679"/>
    </source>
</evidence>
<dbReference type="Proteomes" id="UP000774750">
    <property type="component" value="Unassembled WGS sequence"/>
</dbReference>
<dbReference type="GO" id="GO:0005737">
    <property type="term" value="C:cytoplasm"/>
    <property type="evidence" value="ECO:0007669"/>
    <property type="project" value="UniProtKB-SubCell"/>
</dbReference>
<comment type="function">
    <text evidence="6">Catalyzes the phosphorylation of D-fructose 6-phosphate, the first committing step of glycolysis. Uses inorganic phosphate (PPi) as phosphoryl donor instead of ATP like common ATP-dependent phosphofructokinases (ATP-PFKs), which renders the reaction reversible, and can thus function both in glycolysis and gluconeogenesis. Consistently, PPi-PFK can replace the enzymes of both the forward (ATP-PFK) and reverse (fructose-bisphosphatase (FBPase)) reactions.</text>
</comment>
<comment type="cofactor">
    <cofactor evidence="1 6">
        <name>Mg(2+)</name>
        <dbReference type="ChEBI" id="CHEBI:18420"/>
    </cofactor>
</comment>
<feature type="binding site" evidence="6">
    <location>
        <position position="108"/>
    </location>
    <ligand>
        <name>Mg(2+)</name>
        <dbReference type="ChEBI" id="CHEBI:18420"/>
        <note>catalytic</note>
    </ligand>
</feature>
<feature type="binding site" evidence="6">
    <location>
        <position position="12"/>
    </location>
    <ligand>
        <name>diphosphate</name>
        <dbReference type="ChEBI" id="CHEBI:33019"/>
    </ligand>
</feature>
<comment type="catalytic activity">
    <reaction evidence="6">
        <text>beta-D-fructose 6-phosphate + diphosphate = beta-D-fructose 1,6-bisphosphate + phosphate + H(+)</text>
        <dbReference type="Rhea" id="RHEA:13613"/>
        <dbReference type="ChEBI" id="CHEBI:15378"/>
        <dbReference type="ChEBI" id="CHEBI:32966"/>
        <dbReference type="ChEBI" id="CHEBI:33019"/>
        <dbReference type="ChEBI" id="CHEBI:43474"/>
        <dbReference type="ChEBI" id="CHEBI:57634"/>
        <dbReference type="EC" id="2.7.1.90"/>
    </reaction>
</comment>
<dbReference type="InterPro" id="IPR035966">
    <property type="entry name" value="PKF_sf"/>
</dbReference>
<keyword evidence="2 6" id="KW-0808">Transferase</keyword>
<feature type="site" description="Important for catalytic activity; stabilizes the transition state when the phosphoryl donor is PPi" evidence="6">
    <location>
        <position position="135"/>
    </location>
</feature>
<feature type="domain" description="Phosphofructokinase" evidence="7">
    <location>
        <begin position="5"/>
        <end position="319"/>
    </location>
</feature>
<feature type="binding site" evidence="6">
    <location>
        <position position="239"/>
    </location>
    <ligand>
        <name>substrate</name>
    </ligand>
</feature>
<evidence type="ECO:0000256" key="3">
    <source>
        <dbReference type="ARBA" id="ARBA00022723"/>
    </source>
</evidence>
<comment type="caution">
    <text evidence="8">The sequence shown here is derived from an EMBL/GenBank/DDBJ whole genome shotgun (WGS) entry which is preliminary data.</text>
</comment>
<keyword evidence="4 6" id="KW-0418">Kinase</keyword>
<reference evidence="8" key="2">
    <citation type="journal article" date="2021" name="Sci. Rep.">
        <title>The distribution of antibiotic resistance genes in chicken gut microbiota commensals.</title>
        <authorList>
            <person name="Juricova H."/>
            <person name="Matiasovicova J."/>
            <person name="Kubasova T."/>
            <person name="Cejkova D."/>
            <person name="Rychlik I."/>
        </authorList>
    </citation>
    <scope>NUCLEOTIDE SEQUENCE</scope>
    <source>
        <strain evidence="8">An559</strain>
    </source>
</reference>
<dbReference type="PRINTS" id="PR00476">
    <property type="entry name" value="PHFRCTKINASE"/>
</dbReference>
<dbReference type="EC" id="2.7.1.90" evidence="6"/>
<evidence type="ECO:0000256" key="1">
    <source>
        <dbReference type="ARBA" id="ARBA00001946"/>
    </source>
</evidence>
<dbReference type="AlphaFoldDB" id="A0A938X476"/>
<protein>
    <recommendedName>
        <fullName evidence="6">Pyrophosphate--fructose 6-phosphate 1-phosphotransferase</fullName>
        <ecNumber evidence="6">2.7.1.90</ecNumber>
    </recommendedName>
    <alternativeName>
        <fullName evidence="6">6-phosphofructokinase, pyrophosphate dependent</fullName>
    </alternativeName>
    <alternativeName>
        <fullName evidence="6">PPi-dependent phosphofructokinase</fullName>
        <shortName evidence="6">PPi-PFK</shortName>
    </alternativeName>
    <alternativeName>
        <fullName evidence="6">Pyrophosphate-dependent 6-phosphofructose-1-kinase</fullName>
    </alternativeName>
</protein>
<dbReference type="SUPFAM" id="SSF53784">
    <property type="entry name" value="Phosphofructokinase"/>
    <property type="match status" value="1"/>
</dbReference>
<evidence type="ECO:0000313" key="9">
    <source>
        <dbReference type="Proteomes" id="UP000774750"/>
    </source>
</evidence>
<comment type="activity regulation">
    <text evidence="6">Non-allosteric.</text>
</comment>